<evidence type="ECO:0000313" key="3">
    <source>
        <dbReference type="Proteomes" id="UP000230131"/>
    </source>
</evidence>
<dbReference type="Gene3D" id="3.40.50.150">
    <property type="entry name" value="Vaccinia Virus protein VP39"/>
    <property type="match status" value="1"/>
</dbReference>
<comment type="caution">
    <text evidence="2">The sequence shown here is derived from an EMBL/GenBank/DDBJ whole genome shotgun (WGS) entry which is preliminary data.</text>
</comment>
<dbReference type="AlphaFoldDB" id="A0A2M7B7R3"/>
<evidence type="ECO:0000259" key="1">
    <source>
        <dbReference type="Pfam" id="PF13847"/>
    </source>
</evidence>
<dbReference type="SUPFAM" id="SSF53335">
    <property type="entry name" value="S-adenosyl-L-methionine-dependent methyltransferases"/>
    <property type="match status" value="1"/>
</dbReference>
<dbReference type="PANTHER" id="PTHR44068">
    <property type="entry name" value="ZGC:194242"/>
    <property type="match status" value="1"/>
</dbReference>
<dbReference type="PANTHER" id="PTHR44068:SF11">
    <property type="entry name" value="GERANYL DIPHOSPHATE 2-C-METHYLTRANSFERASE"/>
    <property type="match status" value="1"/>
</dbReference>
<accession>A0A2M7B7R3</accession>
<dbReference type="CDD" id="cd02440">
    <property type="entry name" value="AdoMet_MTases"/>
    <property type="match status" value="1"/>
</dbReference>
<dbReference type="InterPro" id="IPR025714">
    <property type="entry name" value="Methyltranfer_dom"/>
</dbReference>
<feature type="domain" description="Methyltransferase" evidence="1">
    <location>
        <begin position="56"/>
        <end position="159"/>
    </location>
</feature>
<evidence type="ECO:0000313" key="2">
    <source>
        <dbReference type="EMBL" id="PIU99155.1"/>
    </source>
</evidence>
<sequence>MNGNRKIEEKEHYDKLAKEWHEKHKSEKDWQTDIEDYEIDLMLSYQYFKNLIKRYIKPGMKILDYGCGHGMHAILPAKLGAEVYGIDVSEESLKIARQRAEREGVAEKTKFLNMDGEKMSFENEIFDVVIDGGTFSSVDVNKALPEIKRVLKPGGLLIGIETFGHNPLANLKRWLNRKSGYRTSWAASHIFKIKDLKKARQYFKIKEARYFHLFSMFIFLFRKINAAKKIFKAVDKIDTFILKIPLIKYLSFKIVFVFEKND</sequence>
<gene>
    <name evidence="2" type="ORF">COS59_01295</name>
</gene>
<protein>
    <recommendedName>
        <fullName evidence="1">Methyltransferase domain-containing protein</fullName>
    </recommendedName>
</protein>
<dbReference type="InterPro" id="IPR029063">
    <property type="entry name" value="SAM-dependent_MTases_sf"/>
</dbReference>
<organism evidence="2 3">
    <name type="scientific">Candidatus Wolfebacteria bacterium CG03_land_8_20_14_0_80_36_15</name>
    <dbReference type="NCBI Taxonomy" id="1975067"/>
    <lineage>
        <taxon>Bacteria</taxon>
        <taxon>Candidatus Wolfeibacteriota</taxon>
    </lineage>
</organism>
<dbReference type="InterPro" id="IPR050447">
    <property type="entry name" value="Erg6_SMT_methyltransf"/>
</dbReference>
<reference evidence="3" key="1">
    <citation type="submission" date="2017-09" db="EMBL/GenBank/DDBJ databases">
        <title>Depth-based differentiation of microbial function through sediment-hosted aquifers and enrichment of novel symbionts in the deep terrestrial subsurface.</title>
        <authorList>
            <person name="Probst A.J."/>
            <person name="Ladd B."/>
            <person name="Jarett J.K."/>
            <person name="Geller-Mcgrath D.E."/>
            <person name="Sieber C.M.K."/>
            <person name="Emerson J.B."/>
            <person name="Anantharaman K."/>
            <person name="Thomas B.C."/>
            <person name="Malmstrom R."/>
            <person name="Stieglmeier M."/>
            <person name="Klingl A."/>
            <person name="Woyke T."/>
            <person name="Ryan C.M."/>
            <person name="Banfield J.F."/>
        </authorList>
    </citation>
    <scope>NUCLEOTIDE SEQUENCE [LARGE SCALE GENOMIC DNA]</scope>
</reference>
<dbReference type="Proteomes" id="UP000230131">
    <property type="component" value="Unassembled WGS sequence"/>
</dbReference>
<dbReference type="EMBL" id="PEVH01000041">
    <property type="protein sequence ID" value="PIU99155.1"/>
    <property type="molecule type" value="Genomic_DNA"/>
</dbReference>
<name>A0A2M7B7R3_9BACT</name>
<dbReference type="Pfam" id="PF13847">
    <property type="entry name" value="Methyltransf_31"/>
    <property type="match status" value="1"/>
</dbReference>
<dbReference type="GO" id="GO:0008757">
    <property type="term" value="F:S-adenosylmethionine-dependent methyltransferase activity"/>
    <property type="evidence" value="ECO:0007669"/>
    <property type="project" value="InterPro"/>
</dbReference>
<proteinExistence type="predicted"/>